<accession>A0A0E9ULL7</accession>
<dbReference type="EMBL" id="GBXM01042427">
    <property type="protein sequence ID" value="JAH66150.1"/>
    <property type="molecule type" value="Transcribed_RNA"/>
</dbReference>
<name>A0A0E9ULL7_ANGAN</name>
<protein>
    <submittedName>
        <fullName evidence="1">Uncharacterized protein</fullName>
    </submittedName>
</protein>
<reference evidence="1" key="2">
    <citation type="journal article" date="2015" name="Fish Shellfish Immunol.">
        <title>Early steps in the European eel (Anguilla anguilla)-Vibrio vulnificus interaction in the gills: Role of the RtxA13 toxin.</title>
        <authorList>
            <person name="Callol A."/>
            <person name="Pajuelo D."/>
            <person name="Ebbesson L."/>
            <person name="Teles M."/>
            <person name="MacKenzie S."/>
            <person name="Amaro C."/>
        </authorList>
    </citation>
    <scope>NUCLEOTIDE SEQUENCE</scope>
</reference>
<organism evidence="1">
    <name type="scientific">Anguilla anguilla</name>
    <name type="common">European freshwater eel</name>
    <name type="synonym">Muraena anguilla</name>
    <dbReference type="NCBI Taxonomy" id="7936"/>
    <lineage>
        <taxon>Eukaryota</taxon>
        <taxon>Metazoa</taxon>
        <taxon>Chordata</taxon>
        <taxon>Craniata</taxon>
        <taxon>Vertebrata</taxon>
        <taxon>Euteleostomi</taxon>
        <taxon>Actinopterygii</taxon>
        <taxon>Neopterygii</taxon>
        <taxon>Teleostei</taxon>
        <taxon>Anguilliformes</taxon>
        <taxon>Anguillidae</taxon>
        <taxon>Anguilla</taxon>
    </lineage>
</organism>
<reference evidence="1" key="1">
    <citation type="submission" date="2014-11" db="EMBL/GenBank/DDBJ databases">
        <authorList>
            <person name="Amaro Gonzalez C."/>
        </authorList>
    </citation>
    <scope>NUCLEOTIDE SEQUENCE</scope>
</reference>
<sequence>MWGCGCCCQLSALQSGSLVKLRPVFLGTGAILAPGMLVH</sequence>
<evidence type="ECO:0000313" key="1">
    <source>
        <dbReference type="EMBL" id="JAH66150.1"/>
    </source>
</evidence>
<proteinExistence type="predicted"/>
<dbReference type="AlphaFoldDB" id="A0A0E9ULL7"/>